<keyword evidence="3" id="KW-1185">Reference proteome</keyword>
<keyword evidence="1" id="KW-0812">Transmembrane</keyword>
<accession>A0A8H3ZZE3</accession>
<reference evidence="2 3" key="1">
    <citation type="journal article" date="2019" name="Environ. Microbiol.">
        <title>At the nexus of three kingdoms: the genome of the mycorrhizal fungus Gigaspora margarita provides insights into plant, endobacterial and fungal interactions.</title>
        <authorList>
            <person name="Venice F."/>
            <person name="Ghignone S."/>
            <person name="Salvioli di Fossalunga A."/>
            <person name="Amselem J."/>
            <person name="Novero M."/>
            <person name="Xianan X."/>
            <person name="Sedzielewska Toro K."/>
            <person name="Morin E."/>
            <person name="Lipzen A."/>
            <person name="Grigoriev I.V."/>
            <person name="Henrissat B."/>
            <person name="Martin F.M."/>
            <person name="Bonfante P."/>
        </authorList>
    </citation>
    <scope>NUCLEOTIDE SEQUENCE [LARGE SCALE GENOMIC DNA]</scope>
    <source>
        <strain evidence="2 3">BEG34</strain>
    </source>
</reference>
<dbReference type="Proteomes" id="UP000439903">
    <property type="component" value="Unassembled WGS sequence"/>
</dbReference>
<feature type="transmembrane region" description="Helical" evidence="1">
    <location>
        <begin position="79"/>
        <end position="102"/>
    </location>
</feature>
<evidence type="ECO:0000256" key="1">
    <source>
        <dbReference type="SAM" id="Phobius"/>
    </source>
</evidence>
<keyword evidence="1" id="KW-1133">Transmembrane helix</keyword>
<organism evidence="2 3">
    <name type="scientific">Gigaspora margarita</name>
    <dbReference type="NCBI Taxonomy" id="4874"/>
    <lineage>
        <taxon>Eukaryota</taxon>
        <taxon>Fungi</taxon>
        <taxon>Fungi incertae sedis</taxon>
        <taxon>Mucoromycota</taxon>
        <taxon>Glomeromycotina</taxon>
        <taxon>Glomeromycetes</taxon>
        <taxon>Diversisporales</taxon>
        <taxon>Gigasporaceae</taxon>
        <taxon>Gigaspora</taxon>
    </lineage>
</organism>
<sequence>MEILFRCLLFLYLLVLFFSPWIELTKIILLNQYRKENVITSFNWIIEYIYFATTLCAFVLVFSIILLNHHKNFNRNILLNSVLFLLGLLWIGISITCEYLTIHESSSIPEFSCPSSYNYQPSSLLTFCYIRLTNLSCMWSLSGISILIGIIGIINYIKIGSHPSRVIKDNEILETTDVIDNDFTNFTSSGVSGEFIAYVENRSDNNLNNININESNVVNRSFENIARENNFNDIV</sequence>
<proteinExistence type="predicted"/>
<feature type="transmembrane region" description="Helical" evidence="1">
    <location>
        <begin position="48"/>
        <end position="67"/>
    </location>
</feature>
<dbReference type="EMBL" id="WTPW01003198">
    <property type="protein sequence ID" value="KAF0351314.1"/>
    <property type="molecule type" value="Genomic_DNA"/>
</dbReference>
<evidence type="ECO:0000313" key="2">
    <source>
        <dbReference type="EMBL" id="KAF0351314.1"/>
    </source>
</evidence>
<keyword evidence="1" id="KW-0472">Membrane</keyword>
<feature type="transmembrane region" description="Helical" evidence="1">
    <location>
        <begin position="139"/>
        <end position="157"/>
    </location>
</feature>
<evidence type="ECO:0000313" key="3">
    <source>
        <dbReference type="Proteomes" id="UP000439903"/>
    </source>
</evidence>
<dbReference type="AlphaFoldDB" id="A0A8H3ZZE3"/>
<gene>
    <name evidence="2" type="ORF">F8M41_015336</name>
</gene>
<comment type="caution">
    <text evidence="2">The sequence shown here is derived from an EMBL/GenBank/DDBJ whole genome shotgun (WGS) entry which is preliminary data.</text>
</comment>
<name>A0A8H3ZZE3_GIGMA</name>
<dbReference type="OrthoDB" id="2415626at2759"/>
<protein>
    <submittedName>
        <fullName evidence="2">Uncharacterized protein</fullName>
    </submittedName>
</protein>